<organism evidence="1 2">
    <name type="scientific">Flavobacterium artemisiae</name>
    <dbReference type="NCBI Taxonomy" id="2126556"/>
    <lineage>
        <taxon>Bacteria</taxon>
        <taxon>Pseudomonadati</taxon>
        <taxon>Bacteroidota</taxon>
        <taxon>Flavobacteriia</taxon>
        <taxon>Flavobacteriales</taxon>
        <taxon>Flavobacteriaceae</taxon>
        <taxon>Flavobacterium</taxon>
    </lineage>
</organism>
<gene>
    <name evidence="1" type="ORF">ACFSC2_19725</name>
</gene>
<dbReference type="EMBL" id="JBHUDZ010000018">
    <property type="protein sequence ID" value="MFD1604976.1"/>
    <property type="molecule type" value="Genomic_DNA"/>
</dbReference>
<protein>
    <recommendedName>
        <fullName evidence="3">GLPGLI family protein</fullName>
    </recommendedName>
</protein>
<evidence type="ECO:0000313" key="2">
    <source>
        <dbReference type="Proteomes" id="UP001597138"/>
    </source>
</evidence>
<accession>A0ABW4HHQ4</accession>
<evidence type="ECO:0008006" key="3">
    <source>
        <dbReference type="Google" id="ProtNLM"/>
    </source>
</evidence>
<proteinExistence type="predicted"/>
<keyword evidence="2" id="KW-1185">Reference proteome</keyword>
<dbReference type="RefSeq" id="WP_379812719.1">
    <property type="nucleotide sequence ID" value="NZ_JBHUDZ010000018.1"/>
</dbReference>
<name>A0ABW4HHQ4_9FLAO</name>
<evidence type="ECO:0000313" key="1">
    <source>
        <dbReference type="EMBL" id="MFD1604976.1"/>
    </source>
</evidence>
<dbReference type="Proteomes" id="UP001597138">
    <property type="component" value="Unassembled WGS sequence"/>
</dbReference>
<comment type="caution">
    <text evidence="1">The sequence shown here is derived from an EMBL/GenBank/DDBJ whole genome shotgun (WGS) entry which is preliminary data.</text>
</comment>
<sequence>MKQILLIFALFTIGIIHAHKDRVEVPEKIIFTLKNKEIVSFEFTDSKLKDFCDDIVSRKKEISGVQLFYKTGEVVTVESDGKNWSLFKITFKGKNLYVPQEKLKKIPEIHFSALYLFWSGESNAFSSRYLCLRFDIGTQRSFGVFPNLELHFSNSKFSKSEVWTQASENSRHGKAF</sequence>
<reference evidence="2" key="1">
    <citation type="journal article" date="2019" name="Int. J. Syst. Evol. Microbiol.">
        <title>The Global Catalogue of Microorganisms (GCM) 10K type strain sequencing project: providing services to taxonomists for standard genome sequencing and annotation.</title>
        <authorList>
            <consortium name="The Broad Institute Genomics Platform"/>
            <consortium name="The Broad Institute Genome Sequencing Center for Infectious Disease"/>
            <person name="Wu L."/>
            <person name="Ma J."/>
        </authorList>
    </citation>
    <scope>NUCLEOTIDE SEQUENCE [LARGE SCALE GENOMIC DNA]</scope>
    <source>
        <strain evidence="2">CCUG 70865</strain>
    </source>
</reference>